<evidence type="ECO:0000259" key="14">
    <source>
        <dbReference type="Pfam" id="PF01217"/>
    </source>
</evidence>
<comment type="function">
    <text evidence="11">The coatomer is a cytosolic protein complex that binds to dilysine motifs and reversibly associates with Golgi non-clathrin-coated vesicles, which further mediate biosynthetic protein transport from the ER, via the Golgi up to the trans Golgi network. Coatomer complex is required for budding from Golgi membranes, and is essential for the retrograde Golgi-to-ER transport of dilysine-tagged proteins. The zeta subunit may be involved in regulating the coat assembly and, hence, the rate of biosynthetic protein transport due to its association-dissociation properties with the coatomer complex.</text>
</comment>
<dbReference type="EMBL" id="JBBBZM010000106">
    <property type="protein sequence ID" value="KAL0634015.1"/>
    <property type="molecule type" value="Genomic_DNA"/>
</dbReference>
<evidence type="ECO:0000256" key="7">
    <source>
        <dbReference type="ARBA" id="ARBA00022927"/>
    </source>
</evidence>
<evidence type="ECO:0000256" key="6">
    <source>
        <dbReference type="ARBA" id="ARBA00022892"/>
    </source>
</evidence>
<sequence>MAPNLSLISVNAILILSPADGTRILAKYFHPPHATSATQNPYPTAKEQKLFEKGLVEKTAKSNNDIILYDSRIVVFKAESDVMLYVVGGTEENEMLLWHTLLALRDRCIRKKDSLADNGLCCRNITDKRTMLENYDIVSLAVDEIVDDGIILETDPATIASRVSRPPKNEVVGMKNLDLSEQGLLNAWEFGKRQLAERLRQGM</sequence>
<dbReference type="Proteomes" id="UP001447188">
    <property type="component" value="Unassembled WGS sequence"/>
</dbReference>
<comment type="similarity">
    <text evidence="2 12">Belongs to the adaptor complexes small subunit family.</text>
</comment>
<accession>A0ABR3GDY8</accession>
<keyword evidence="8 12" id="KW-0333">Golgi apparatus</keyword>
<dbReference type="SUPFAM" id="SSF64356">
    <property type="entry name" value="SNARE-like"/>
    <property type="match status" value="1"/>
</dbReference>
<evidence type="ECO:0000256" key="11">
    <source>
        <dbReference type="ARBA" id="ARBA00045555"/>
    </source>
</evidence>
<dbReference type="PANTHER" id="PTHR11043">
    <property type="entry name" value="ZETA-COAT PROTEIN"/>
    <property type="match status" value="1"/>
</dbReference>
<comment type="caution">
    <text evidence="15">The sequence shown here is derived from an EMBL/GenBank/DDBJ whole genome shotgun (WGS) entry which is preliminary data.</text>
</comment>
<dbReference type="Gene3D" id="3.30.450.60">
    <property type="match status" value="1"/>
</dbReference>
<evidence type="ECO:0000313" key="15">
    <source>
        <dbReference type="EMBL" id="KAL0634015.1"/>
    </source>
</evidence>
<keyword evidence="5 12" id="KW-0963">Cytoplasm</keyword>
<evidence type="ECO:0000256" key="13">
    <source>
        <dbReference type="SAM" id="SignalP"/>
    </source>
</evidence>
<evidence type="ECO:0000256" key="2">
    <source>
        <dbReference type="ARBA" id="ARBA00006972"/>
    </source>
</evidence>
<comment type="subcellular location">
    <subcellularLocation>
        <location evidence="12">Cytoplasm</location>
    </subcellularLocation>
    <subcellularLocation>
        <location evidence="1 12">Golgi apparatus membrane</location>
        <topology evidence="1 12">Peripheral membrane protein</topology>
        <orientation evidence="1 12">Cytoplasmic side</orientation>
    </subcellularLocation>
    <subcellularLocation>
        <location evidence="12">Cytoplasmic vesicle</location>
        <location evidence="12">COPI-coated vesicle membrane</location>
        <topology evidence="12">Peripheral membrane protein</topology>
        <orientation evidence="12">Cytoplasmic side</orientation>
    </subcellularLocation>
</comment>
<comment type="subunit">
    <text evidence="3 12">Oligomeric complex that consists of at least the alpha, beta, beta', gamma, delta, epsilon and zeta subunits.</text>
</comment>
<evidence type="ECO:0000256" key="5">
    <source>
        <dbReference type="ARBA" id="ARBA00022490"/>
    </source>
</evidence>
<keyword evidence="6 12" id="KW-0931">ER-Golgi transport</keyword>
<dbReference type="PANTHER" id="PTHR11043:SF0">
    <property type="entry name" value="COATOMER SUBUNIT ZETA"/>
    <property type="match status" value="1"/>
</dbReference>
<evidence type="ECO:0000256" key="3">
    <source>
        <dbReference type="ARBA" id="ARBA00011775"/>
    </source>
</evidence>
<organism evidence="15 16">
    <name type="scientific">Discina gigas</name>
    <dbReference type="NCBI Taxonomy" id="1032678"/>
    <lineage>
        <taxon>Eukaryota</taxon>
        <taxon>Fungi</taxon>
        <taxon>Dikarya</taxon>
        <taxon>Ascomycota</taxon>
        <taxon>Pezizomycotina</taxon>
        <taxon>Pezizomycetes</taxon>
        <taxon>Pezizales</taxon>
        <taxon>Discinaceae</taxon>
        <taxon>Discina</taxon>
    </lineage>
</organism>
<evidence type="ECO:0000256" key="12">
    <source>
        <dbReference type="RuleBase" id="RU366053"/>
    </source>
</evidence>
<evidence type="ECO:0000256" key="8">
    <source>
        <dbReference type="ARBA" id="ARBA00023034"/>
    </source>
</evidence>
<evidence type="ECO:0000256" key="4">
    <source>
        <dbReference type="ARBA" id="ARBA00022448"/>
    </source>
</evidence>
<evidence type="ECO:0000313" key="16">
    <source>
        <dbReference type="Proteomes" id="UP001447188"/>
    </source>
</evidence>
<dbReference type="InterPro" id="IPR011012">
    <property type="entry name" value="Longin-like_dom_sf"/>
</dbReference>
<keyword evidence="9 12" id="KW-0472">Membrane</keyword>
<dbReference type="InterPro" id="IPR039652">
    <property type="entry name" value="Coatomer_zeta"/>
</dbReference>
<keyword evidence="4 12" id="KW-0813">Transport</keyword>
<feature type="domain" description="AP complex mu/sigma subunit" evidence="14">
    <location>
        <begin position="10"/>
        <end position="164"/>
    </location>
</feature>
<name>A0ABR3GDY8_9PEZI</name>
<protein>
    <recommendedName>
        <fullName evidence="12">Coatomer subunit zeta</fullName>
    </recommendedName>
</protein>
<feature type="signal peptide" evidence="13">
    <location>
        <begin position="1"/>
        <end position="21"/>
    </location>
</feature>
<dbReference type="InterPro" id="IPR022775">
    <property type="entry name" value="AP_mu_sigma_su"/>
</dbReference>
<reference evidence="15 16" key="1">
    <citation type="submission" date="2024-02" db="EMBL/GenBank/DDBJ databases">
        <title>Discinaceae phylogenomics.</title>
        <authorList>
            <person name="Dirks A.C."/>
            <person name="James T.Y."/>
        </authorList>
    </citation>
    <scope>NUCLEOTIDE SEQUENCE [LARGE SCALE GENOMIC DNA]</scope>
    <source>
        <strain evidence="15 16">ACD0624</strain>
    </source>
</reference>
<keyword evidence="16" id="KW-1185">Reference proteome</keyword>
<keyword evidence="10 12" id="KW-0968">Cytoplasmic vesicle</keyword>
<proteinExistence type="inferred from homology"/>
<keyword evidence="7 12" id="KW-0653">Protein transport</keyword>
<evidence type="ECO:0000256" key="9">
    <source>
        <dbReference type="ARBA" id="ARBA00023136"/>
    </source>
</evidence>
<feature type="chain" id="PRO_5045833269" description="Coatomer subunit zeta" evidence="13">
    <location>
        <begin position="22"/>
        <end position="203"/>
    </location>
</feature>
<keyword evidence="13" id="KW-0732">Signal</keyword>
<evidence type="ECO:0000256" key="1">
    <source>
        <dbReference type="ARBA" id="ARBA00004255"/>
    </source>
</evidence>
<dbReference type="Pfam" id="PF01217">
    <property type="entry name" value="Clat_adaptor_s"/>
    <property type="match status" value="1"/>
</dbReference>
<evidence type="ECO:0000256" key="10">
    <source>
        <dbReference type="ARBA" id="ARBA00023329"/>
    </source>
</evidence>
<gene>
    <name evidence="15" type="primary">RET3_1</name>
    <name evidence="15" type="ORF">Q9L58_007033</name>
</gene>